<evidence type="ECO:0000256" key="3">
    <source>
        <dbReference type="ARBA" id="ARBA00022741"/>
    </source>
</evidence>
<proteinExistence type="inferred from homology"/>
<evidence type="ECO:0000259" key="5">
    <source>
        <dbReference type="PROSITE" id="PS50893"/>
    </source>
</evidence>
<evidence type="ECO:0000313" key="6">
    <source>
        <dbReference type="EMBL" id="HEB45196.1"/>
    </source>
</evidence>
<protein>
    <submittedName>
        <fullName evidence="6">ABC transporter ATP-binding protein</fullName>
    </submittedName>
</protein>
<keyword evidence="2" id="KW-0813">Transport</keyword>
<accession>A0A7C1PIH3</accession>
<sequence length="442" mass="49401">MTSRPFAIEVENLSKSYVISHNSKRKARSLRELLANPFARQDAVGAMPDEDMPKETFWALNDVSFRIGEGERVAIIGGNGAGKSTLLKILSRITEPTSGKVAIRGKVSSLLEVGTGFHPELTGRENIYLNGAILGMRRSEITAKFDQIVDFSGVEKFIDTPVKHYSSGMYVRLAFSVSAWLDPDILIVDEVLSVGDQAFQRRCAERMKELTGAGRTVLFVSHSMQAVKAMCDKAMFLERGRAVHFGSVDDAATQYVRSIEADNTESWGKAEFTPGDEGVIAHSDHQNKIRCHHARIINDEEQVTSQLPIDRPFFIELTYEVLEDLDVSAVPNFHFYDEFGGRVFITMPEGACPREKGVFTARCEIPSFQLNNGRYVVMVAISSFSLEAPLHFAFEYSLRLEVKEDTGMDVRRHGWTGALPGTSRPRLDWTYSSHNRITGFNT</sequence>
<dbReference type="EMBL" id="DSKI01000832">
    <property type="protein sequence ID" value="HEB45196.1"/>
    <property type="molecule type" value="Genomic_DNA"/>
</dbReference>
<dbReference type="Pfam" id="PF00005">
    <property type="entry name" value="ABC_tran"/>
    <property type="match status" value="1"/>
</dbReference>
<gene>
    <name evidence="6" type="ORF">ENP70_16210</name>
</gene>
<dbReference type="GO" id="GO:0016887">
    <property type="term" value="F:ATP hydrolysis activity"/>
    <property type="evidence" value="ECO:0007669"/>
    <property type="project" value="InterPro"/>
</dbReference>
<dbReference type="AlphaFoldDB" id="A0A7C1PIH3"/>
<dbReference type="CDD" id="cd03220">
    <property type="entry name" value="ABC_KpsT_Wzt"/>
    <property type="match status" value="1"/>
</dbReference>
<comment type="caution">
    <text evidence="6">The sequence shown here is derived from an EMBL/GenBank/DDBJ whole genome shotgun (WGS) entry which is preliminary data.</text>
</comment>
<dbReference type="InterPro" id="IPR003439">
    <property type="entry name" value="ABC_transporter-like_ATP-bd"/>
</dbReference>
<evidence type="ECO:0000256" key="4">
    <source>
        <dbReference type="ARBA" id="ARBA00022840"/>
    </source>
</evidence>
<keyword evidence="4 6" id="KW-0067">ATP-binding</keyword>
<name>A0A7C1PIH3_9HYPH</name>
<dbReference type="InterPro" id="IPR027417">
    <property type="entry name" value="P-loop_NTPase"/>
</dbReference>
<dbReference type="GO" id="GO:0016020">
    <property type="term" value="C:membrane"/>
    <property type="evidence" value="ECO:0007669"/>
    <property type="project" value="InterPro"/>
</dbReference>
<dbReference type="SMART" id="SM00382">
    <property type="entry name" value="AAA"/>
    <property type="match status" value="1"/>
</dbReference>
<organism evidence="6">
    <name type="scientific">Agrobacterium albertimagni</name>
    <dbReference type="NCBI Taxonomy" id="147266"/>
    <lineage>
        <taxon>Bacteria</taxon>
        <taxon>Pseudomonadati</taxon>
        <taxon>Pseudomonadota</taxon>
        <taxon>Alphaproteobacteria</taxon>
        <taxon>Hyphomicrobiales</taxon>
        <taxon>Rhizobiaceae</taxon>
        <taxon>Rhizobium/Agrobacterium group</taxon>
        <taxon>Agrobacterium</taxon>
    </lineage>
</organism>
<comment type="similarity">
    <text evidence="1">Belongs to the ABC transporter superfamily.</text>
</comment>
<dbReference type="InterPro" id="IPR015860">
    <property type="entry name" value="ABC_transpr_TagH-like"/>
</dbReference>
<dbReference type="SUPFAM" id="SSF52540">
    <property type="entry name" value="P-loop containing nucleoside triphosphate hydrolases"/>
    <property type="match status" value="1"/>
</dbReference>
<evidence type="ECO:0000256" key="2">
    <source>
        <dbReference type="ARBA" id="ARBA00022448"/>
    </source>
</evidence>
<dbReference type="PANTHER" id="PTHR46743:SF2">
    <property type="entry name" value="TEICHOIC ACIDS EXPORT ATP-BINDING PROTEIN TAGH"/>
    <property type="match status" value="1"/>
</dbReference>
<dbReference type="Gene3D" id="3.40.50.300">
    <property type="entry name" value="P-loop containing nucleotide triphosphate hydrolases"/>
    <property type="match status" value="1"/>
</dbReference>
<evidence type="ECO:0000256" key="1">
    <source>
        <dbReference type="ARBA" id="ARBA00005417"/>
    </source>
</evidence>
<feature type="domain" description="ABC transporter" evidence="5">
    <location>
        <begin position="39"/>
        <end position="264"/>
    </location>
</feature>
<keyword evidence="3" id="KW-0547">Nucleotide-binding</keyword>
<dbReference type="GO" id="GO:0005524">
    <property type="term" value="F:ATP binding"/>
    <property type="evidence" value="ECO:0007669"/>
    <property type="project" value="UniProtKB-KW"/>
</dbReference>
<dbReference type="GO" id="GO:0140359">
    <property type="term" value="F:ABC-type transporter activity"/>
    <property type="evidence" value="ECO:0007669"/>
    <property type="project" value="InterPro"/>
</dbReference>
<dbReference type="InterPro" id="IPR050683">
    <property type="entry name" value="Bact_Polysacc_Export_ATP-bd"/>
</dbReference>
<dbReference type="InterPro" id="IPR029439">
    <property type="entry name" value="Wzt_C"/>
</dbReference>
<dbReference type="InterPro" id="IPR003593">
    <property type="entry name" value="AAA+_ATPase"/>
</dbReference>
<dbReference type="CDD" id="cd10147">
    <property type="entry name" value="Wzt_C-like"/>
    <property type="match status" value="1"/>
</dbReference>
<reference evidence="6" key="1">
    <citation type="journal article" date="2020" name="mSystems">
        <title>Genome- and Community-Level Interaction Insights into Carbon Utilization and Element Cycling Functions of Hydrothermarchaeota in Hydrothermal Sediment.</title>
        <authorList>
            <person name="Zhou Z."/>
            <person name="Liu Y."/>
            <person name="Xu W."/>
            <person name="Pan J."/>
            <person name="Luo Z.H."/>
            <person name="Li M."/>
        </authorList>
    </citation>
    <scope>NUCLEOTIDE SEQUENCE [LARGE SCALE GENOMIC DNA]</scope>
    <source>
        <strain evidence="6">SpSt-243</strain>
    </source>
</reference>
<dbReference type="PANTHER" id="PTHR46743">
    <property type="entry name" value="TEICHOIC ACIDS EXPORT ATP-BINDING PROTEIN TAGH"/>
    <property type="match status" value="1"/>
</dbReference>
<dbReference type="PROSITE" id="PS50893">
    <property type="entry name" value="ABC_TRANSPORTER_2"/>
    <property type="match status" value="1"/>
</dbReference>
<dbReference type="Pfam" id="PF14524">
    <property type="entry name" value="Wzt_C"/>
    <property type="match status" value="1"/>
</dbReference>